<dbReference type="SMART" id="SM00233">
    <property type="entry name" value="PH"/>
    <property type="match status" value="1"/>
</dbReference>
<dbReference type="Gene3D" id="2.30.29.30">
    <property type="entry name" value="Pleckstrin-homology domain (PH domain)/Phosphotyrosine-binding domain (PTB)"/>
    <property type="match status" value="1"/>
</dbReference>
<evidence type="ECO:0000313" key="3">
    <source>
        <dbReference type="EMBL" id="EGG17614.1"/>
    </source>
</evidence>
<dbReference type="AlphaFoldDB" id="F4Q3A4"/>
<dbReference type="Proteomes" id="UP000007797">
    <property type="component" value="Unassembled WGS sequence"/>
</dbReference>
<dbReference type="PANTHER" id="PTHR12673:SF254">
    <property type="entry name" value="RHOGEF DOMAIN-CONTAINING PROTEIN GXCH"/>
    <property type="match status" value="1"/>
</dbReference>
<dbReference type="SUPFAM" id="SSF48065">
    <property type="entry name" value="DBL homology domain (DH-domain)"/>
    <property type="match status" value="1"/>
</dbReference>
<dbReference type="SUPFAM" id="SSF50729">
    <property type="entry name" value="PH domain-like"/>
    <property type="match status" value="1"/>
</dbReference>
<dbReference type="OrthoDB" id="1716625at2759"/>
<feature type="compositionally biased region" description="Low complexity" evidence="1">
    <location>
        <begin position="31"/>
        <end position="41"/>
    </location>
</feature>
<feature type="compositionally biased region" description="Polar residues" evidence="1">
    <location>
        <begin position="1"/>
        <end position="24"/>
    </location>
</feature>
<feature type="compositionally biased region" description="Low complexity" evidence="1">
    <location>
        <begin position="71"/>
        <end position="89"/>
    </location>
</feature>
<protein>
    <recommendedName>
        <fullName evidence="2">DH domain-containing protein</fullName>
    </recommendedName>
</protein>
<sequence length="602" mass="67938">MSLKTPSTTNPLIPNPSHNNNTNRPQPPIPTTSTTTNKSPPLVGRPQPPIPTTSTTTKPNNNPVVPPRRFTISSSSSSSNNTTTTTSPPQTSPPISPPSGVSPETQSPSDTRRRTMRHHLLTRKSASMNLSGEGGSNDDQDGEEDQSYDSASSYSLSEDNSKQSINFITSSSSSSSSNIVEDDETIGVAAADKPSQQPLPTEKTKSIKKKFFGTTKKTTTLILDQIDPKDIIIEKIIAINESQEGLLGRRSKLSTINTSTPTNKVIKEMIETEADYLDDLAIMINYYMGALKEIDECSSLNLVSLQEIMAVFSNVEELFVINSKMYEMFVEFIPIMDFSDQYPNVEEVFFRHANSLKRYITYLSNQDVCNKQISAWESHLQINYLLQQVKSIPVVRSLNLSSYVIKPVQRLCKYPLLLRELKKTVPEENEHYRNYERAAKLMEKIVSEINGKIANEEKMSELRGIFGKEAESLLVKKTFIKEGRFKVIKKENGPSKECTVYLFDDCIILFKKKAFQKNTFKVIPFIFVLNIQNIENRVKNGIDLIFVEGHNQQAYKYALSAENYMDKLLWLSEFEDAIHASKVFAESYYQQSINCSQQHISY</sequence>
<dbReference type="EMBL" id="GL883021">
    <property type="protein sequence ID" value="EGG17614.1"/>
    <property type="molecule type" value="Genomic_DNA"/>
</dbReference>
<dbReference type="InterPro" id="IPR051092">
    <property type="entry name" value="FYVE_RhoGEF_PH"/>
</dbReference>
<gene>
    <name evidence="3" type="ORF">DFA_08610</name>
</gene>
<accession>F4Q3A4</accession>
<dbReference type="GO" id="GO:0005737">
    <property type="term" value="C:cytoplasm"/>
    <property type="evidence" value="ECO:0007669"/>
    <property type="project" value="TreeGrafter"/>
</dbReference>
<dbReference type="RefSeq" id="XP_004356098.1">
    <property type="nucleotide sequence ID" value="XM_004356045.1"/>
</dbReference>
<dbReference type="KEGG" id="dfa:DFA_08610"/>
<dbReference type="InterPro" id="IPR000219">
    <property type="entry name" value="DH_dom"/>
</dbReference>
<evidence type="ECO:0000313" key="4">
    <source>
        <dbReference type="Proteomes" id="UP000007797"/>
    </source>
</evidence>
<dbReference type="InterPro" id="IPR001849">
    <property type="entry name" value="PH_domain"/>
</dbReference>
<name>F4Q3A4_CACFS</name>
<proteinExistence type="predicted"/>
<dbReference type="STRING" id="1054147.F4Q3A4"/>
<dbReference type="CDD" id="cd00160">
    <property type="entry name" value="RhoGEF"/>
    <property type="match status" value="1"/>
</dbReference>
<dbReference type="PROSITE" id="PS50010">
    <property type="entry name" value="DH_2"/>
    <property type="match status" value="1"/>
</dbReference>
<dbReference type="OMA" id="HYESKTI"/>
<feature type="compositionally biased region" description="Low complexity" evidence="1">
    <location>
        <begin position="52"/>
        <end position="63"/>
    </location>
</feature>
<dbReference type="Gene3D" id="1.20.900.10">
    <property type="entry name" value="Dbl homology (DH) domain"/>
    <property type="match status" value="1"/>
</dbReference>
<feature type="compositionally biased region" description="Acidic residues" evidence="1">
    <location>
        <begin position="136"/>
        <end position="147"/>
    </location>
</feature>
<dbReference type="PANTHER" id="PTHR12673">
    <property type="entry name" value="FACIOGENITAL DYSPLASIA PROTEIN"/>
    <property type="match status" value="1"/>
</dbReference>
<reference evidence="4" key="1">
    <citation type="journal article" date="2011" name="Genome Res.">
        <title>Phylogeny-wide analysis of social amoeba genomes highlights ancient origins for complex intercellular communication.</title>
        <authorList>
            <person name="Heidel A.J."/>
            <person name="Lawal H.M."/>
            <person name="Felder M."/>
            <person name="Schilde C."/>
            <person name="Helps N.R."/>
            <person name="Tunggal B."/>
            <person name="Rivero F."/>
            <person name="John U."/>
            <person name="Schleicher M."/>
            <person name="Eichinger L."/>
            <person name="Platzer M."/>
            <person name="Noegel A.A."/>
            <person name="Schaap P."/>
            <person name="Gloeckner G."/>
        </authorList>
    </citation>
    <scope>NUCLEOTIDE SEQUENCE [LARGE SCALE GENOMIC DNA]</scope>
    <source>
        <strain evidence="4">SH3</strain>
    </source>
</reference>
<dbReference type="Pfam" id="PF00621">
    <property type="entry name" value="RhoGEF"/>
    <property type="match status" value="1"/>
</dbReference>
<feature type="region of interest" description="Disordered" evidence="1">
    <location>
        <begin position="1"/>
        <end position="161"/>
    </location>
</feature>
<organism evidence="3 4">
    <name type="scientific">Cavenderia fasciculata</name>
    <name type="common">Slime mold</name>
    <name type="synonym">Dictyostelium fasciculatum</name>
    <dbReference type="NCBI Taxonomy" id="261658"/>
    <lineage>
        <taxon>Eukaryota</taxon>
        <taxon>Amoebozoa</taxon>
        <taxon>Evosea</taxon>
        <taxon>Eumycetozoa</taxon>
        <taxon>Dictyostelia</taxon>
        <taxon>Acytosteliales</taxon>
        <taxon>Cavenderiaceae</taxon>
        <taxon>Cavenderia</taxon>
    </lineage>
</organism>
<dbReference type="GeneID" id="14869301"/>
<dbReference type="InterPro" id="IPR011993">
    <property type="entry name" value="PH-like_dom_sf"/>
</dbReference>
<dbReference type="GO" id="GO:0005085">
    <property type="term" value="F:guanyl-nucleotide exchange factor activity"/>
    <property type="evidence" value="ECO:0007669"/>
    <property type="project" value="InterPro"/>
</dbReference>
<feature type="compositionally biased region" description="Low complexity" evidence="1">
    <location>
        <begin position="148"/>
        <end position="158"/>
    </location>
</feature>
<evidence type="ECO:0000256" key="1">
    <source>
        <dbReference type="SAM" id="MobiDB-lite"/>
    </source>
</evidence>
<keyword evidence="4" id="KW-1185">Reference proteome</keyword>
<evidence type="ECO:0000259" key="2">
    <source>
        <dbReference type="PROSITE" id="PS50010"/>
    </source>
</evidence>
<dbReference type="InterPro" id="IPR035899">
    <property type="entry name" value="DBL_dom_sf"/>
</dbReference>
<dbReference type="SMART" id="SM00325">
    <property type="entry name" value="RhoGEF"/>
    <property type="match status" value="1"/>
</dbReference>
<feature type="domain" description="DH" evidence="2">
    <location>
        <begin position="261"/>
        <end position="452"/>
    </location>
</feature>